<keyword evidence="3" id="KW-1185">Reference proteome</keyword>
<feature type="region of interest" description="Disordered" evidence="1">
    <location>
        <begin position="28"/>
        <end position="54"/>
    </location>
</feature>
<organism evidence="2 3">
    <name type="scientific">Natrialba swarupiae</name>
    <dbReference type="NCBI Taxonomy" id="2448032"/>
    <lineage>
        <taxon>Archaea</taxon>
        <taxon>Methanobacteriati</taxon>
        <taxon>Methanobacteriota</taxon>
        <taxon>Stenosarchaea group</taxon>
        <taxon>Halobacteria</taxon>
        <taxon>Halobacteriales</taxon>
        <taxon>Natrialbaceae</taxon>
        <taxon>Natrialba</taxon>
    </lineage>
</organism>
<dbReference type="Proteomes" id="UP000324104">
    <property type="component" value="Unassembled WGS sequence"/>
</dbReference>
<accession>A0A5D5AXD7</accession>
<feature type="compositionally biased region" description="Acidic residues" evidence="1">
    <location>
        <begin position="43"/>
        <end position="52"/>
    </location>
</feature>
<dbReference type="EMBL" id="VTAW01000001">
    <property type="protein sequence ID" value="TYT63671.1"/>
    <property type="molecule type" value="Genomic_DNA"/>
</dbReference>
<evidence type="ECO:0000256" key="1">
    <source>
        <dbReference type="SAM" id="MobiDB-lite"/>
    </source>
</evidence>
<comment type="caution">
    <text evidence="2">The sequence shown here is derived from an EMBL/GenBank/DDBJ whole genome shotgun (WGS) entry which is preliminary data.</text>
</comment>
<name>A0A5D5AXD7_9EURY</name>
<sequence length="163" mass="17455">MDDCDARPRRAVLAFIATGTAAVAAAGIAGGDTGDTERRTETEASETADDSSETMTVRDAIAVRFDHCKRVHIEGTHRSFSHATVLSWEADVLTQGVVAEDQWTTVTDLPATVALPGGPNEPAPAALRGVRIATRTGEEFTETAPGNCRALVERYIEERDRDS</sequence>
<gene>
    <name evidence="2" type="ORF">FYC77_00120</name>
</gene>
<protein>
    <submittedName>
        <fullName evidence="2">Uncharacterized protein</fullName>
    </submittedName>
</protein>
<dbReference type="AlphaFoldDB" id="A0A5D5AXD7"/>
<evidence type="ECO:0000313" key="3">
    <source>
        <dbReference type="Proteomes" id="UP000324104"/>
    </source>
</evidence>
<dbReference type="RefSeq" id="WP_149079479.1">
    <property type="nucleotide sequence ID" value="NZ_VTAW01000001.1"/>
</dbReference>
<reference evidence="2 3" key="1">
    <citation type="submission" date="2019-08" db="EMBL/GenBank/DDBJ databases">
        <title>Archaea genome.</title>
        <authorList>
            <person name="Kajale S."/>
            <person name="Shouche Y."/>
            <person name="Deshpande N."/>
            <person name="Sharma A."/>
        </authorList>
    </citation>
    <scope>NUCLEOTIDE SEQUENCE [LARGE SCALE GENOMIC DNA]</scope>
    <source>
        <strain evidence="2 3">ESP3B_9</strain>
    </source>
</reference>
<proteinExistence type="predicted"/>
<evidence type="ECO:0000313" key="2">
    <source>
        <dbReference type="EMBL" id="TYT63671.1"/>
    </source>
</evidence>